<dbReference type="SMR" id="O44559"/>
<organism evidence="2 3">
    <name type="scientific">Caenorhabditis elegans</name>
    <dbReference type="NCBI Taxonomy" id="6239"/>
    <lineage>
        <taxon>Eukaryota</taxon>
        <taxon>Metazoa</taxon>
        <taxon>Ecdysozoa</taxon>
        <taxon>Nematoda</taxon>
        <taxon>Chromadorea</taxon>
        <taxon>Rhabditida</taxon>
        <taxon>Rhabditina</taxon>
        <taxon>Rhabditomorpha</taxon>
        <taxon>Rhabditoidea</taxon>
        <taxon>Rhabditidae</taxon>
        <taxon>Peloderinae</taxon>
        <taxon>Caenorhabditis</taxon>
    </lineage>
</organism>
<dbReference type="HOGENOM" id="CLU_1779136_0_0_1"/>
<dbReference type="EMBL" id="BX284605">
    <property type="protein sequence ID" value="CCD72113.1"/>
    <property type="molecule type" value="Genomic_DNA"/>
</dbReference>
<dbReference type="GeneID" id="188270"/>
<dbReference type="UCSC" id="T08B1.5">
    <property type="organism name" value="c. elegans"/>
</dbReference>
<protein>
    <submittedName>
        <fullName evidence="2">Mos1 transposase HTH domain-containing protein</fullName>
    </submittedName>
</protein>
<dbReference type="InParanoid" id="O44559"/>
<dbReference type="Pfam" id="PF17906">
    <property type="entry name" value="HTH_48"/>
    <property type="match status" value="1"/>
</dbReference>
<sequence>MESVQEIAPEAQQILSDPRALRGSILMEHLRGNDSLDGYSSLCDIFGKEFMEYNHFLYWFDGLADGTLTLDSIDRFSPQAVPRSFQATIDKITNIKDVYVYFGEFVIFVNENQWRYHNRGEDFTLVTFDSTDYEEKYDYLVDNKMP</sequence>
<dbReference type="AGR" id="WB:WBGene00020342"/>
<evidence type="ECO:0000313" key="3">
    <source>
        <dbReference type="Proteomes" id="UP000001940"/>
    </source>
</evidence>
<dbReference type="PIR" id="T30893">
    <property type="entry name" value="T30893"/>
</dbReference>
<feature type="domain" description="Mos1 transposase HTH" evidence="1">
    <location>
        <begin position="18"/>
        <end position="63"/>
    </location>
</feature>
<dbReference type="RefSeq" id="NP_503541.2">
    <property type="nucleotide sequence ID" value="NM_071140.6"/>
</dbReference>
<dbReference type="WormBase" id="T08B1.5">
    <property type="protein sequence ID" value="CE35762"/>
    <property type="gene ID" value="WBGene00020342"/>
    <property type="gene designation" value="fbxa-201"/>
</dbReference>
<dbReference type="AlphaFoldDB" id="O44559"/>
<evidence type="ECO:0000313" key="2">
    <source>
        <dbReference type="EMBL" id="CCD72113.1"/>
    </source>
</evidence>
<dbReference type="PhylomeDB" id="O44559"/>
<gene>
    <name evidence="2 4" type="primary">fbxa-201</name>
    <name evidence="2" type="ORF">CELE_T08B1.5</name>
    <name evidence="4" type="ORF">T08B1.5</name>
</gene>
<dbReference type="InterPro" id="IPR041426">
    <property type="entry name" value="Mos1_HTH"/>
</dbReference>
<keyword evidence="3" id="KW-1185">Reference proteome</keyword>
<dbReference type="Bgee" id="WBGene00020342">
    <property type="expression patterns" value="Expressed in larva and 1 other cell type or tissue"/>
</dbReference>
<name>O44559_CAEEL</name>
<evidence type="ECO:0000259" key="1">
    <source>
        <dbReference type="Pfam" id="PF17906"/>
    </source>
</evidence>
<evidence type="ECO:0000313" key="4">
    <source>
        <dbReference type="WormBase" id="T08B1.5"/>
    </source>
</evidence>
<accession>O44559</accession>
<proteinExistence type="predicted"/>
<dbReference type="KEGG" id="cel:CELE_T08B1.5"/>
<reference evidence="2 3" key="1">
    <citation type="journal article" date="1998" name="Science">
        <title>Genome sequence of the nematode C. elegans: a platform for investigating biology.</title>
        <authorList>
            <consortium name="The C. elegans sequencing consortium"/>
            <person name="Sulson J.E."/>
            <person name="Waterston R."/>
        </authorList>
    </citation>
    <scope>NUCLEOTIDE SEQUENCE [LARGE SCALE GENOMIC DNA]</scope>
    <source>
        <strain evidence="2 3">Bristol N2</strain>
    </source>
</reference>
<dbReference type="PaxDb" id="6239-T08B1.5"/>
<dbReference type="Proteomes" id="UP000001940">
    <property type="component" value="Chromosome V"/>
</dbReference>
<dbReference type="CTD" id="188270"/>